<proteinExistence type="predicted"/>
<dbReference type="Pfam" id="PF01850">
    <property type="entry name" value="PIN"/>
    <property type="match status" value="1"/>
</dbReference>
<evidence type="ECO:0000256" key="1">
    <source>
        <dbReference type="SAM" id="Phobius"/>
    </source>
</evidence>
<reference evidence="3 4" key="1">
    <citation type="submission" date="2019-02" db="EMBL/GenBank/DDBJ databases">
        <title>Deep-cultivation of Planctomycetes and their phenomic and genomic characterization uncovers novel biology.</title>
        <authorList>
            <person name="Wiegand S."/>
            <person name="Jogler M."/>
            <person name="Boedeker C."/>
            <person name="Pinto D."/>
            <person name="Vollmers J."/>
            <person name="Rivas-Marin E."/>
            <person name="Kohn T."/>
            <person name="Peeters S.H."/>
            <person name="Heuer A."/>
            <person name="Rast P."/>
            <person name="Oberbeckmann S."/>
            <person name="Bunk B."/>
            <person name="Jeske O."/>
            <person name="Meyerdierks A."/>
            <person name="Storesund J.E."/>
            <person name="Kallscheuer N."/>
            <person name="Luecker S."/>
            <person name="Lage O.M."/>
            <person name="Pohl T."/>
            <person name="Merkel B.J."/>
            <person name="Hornburger P."/>
            <person name="Mueller R.-W."/>
            <person name="Bruemmer F."/>
            <person name="Labrenz M."/>
            <person name="Spormann A.M."/>
            <person name="Op den Camp H."/>
            <person name="Overmann J."/>
            <person name="Amann R."/>
            <person name="Jetten M.S.M."/>
            <person name="Mascher T."/>
            <person name="Medema M.H."/>
            <person name="Devos D.P."/>
            <person name="Kaster A.-K."/>
            <person name="Ovreas L."/>
            <person name="Rohde M."/>
            <person name="Galperin M.Y."/>
            <person name="Jogler C."/>
        </authorList>
    </citation>
    <scope>NUCLEOTIDE SEQUENCE [LARGE SCALE GENOMIC DNA]</scope>
    <source>
        <strain evidence="3 4">Q31a</strain>
    </source>
</reference>
<dbReference type="RefSeq" id="WP_145079590.1">
    <property type="nucleotide sequence ID" value="NZ_CP036298.1"/>
</dbReference>
<evidence type="ECO:0000313" key="4">
    <source>
        <dbReference type="Proteomes" id="UP000318017"/>
    </source>
</evidence>
<gene>
    <name evidence="3" type="ORF">Q31a_33640</name>
</gene>
<keyword evidence="1" id="KW-0812">Transmembrane</keyword>
<evidence type="ECO:0000259" key="2">
    <source>
        <dbReference type="SMART" id="SM00670"/>
    </source>
</evidence>
<dbReference type="SMART" id="SM00670">
    <property type="entry name" value="PINc"/>
    <property type="match status" value="1"/>
</dbReference>
<feature type="domain" description="PIN" evidence="2">
    <location>
        <begin position="137"/>
        <end position="246"/>
    </location>
</feature>
<dbReference type="CDD" id="cd09877">
    <property type="entry name" value="PIN_YacL-like"/>
    <property type="match status" value="1"/>
</dbReference>
<accession>A0A518G8Z3</accession>
<dbReference type="PANTHER" id="PTHR11603:SF147">
    <property type="entry name" value="MEMBRANE PROTEIN"/>
    <property type="match status" value="1"/>
</dbReference>
<feature type="transmembrane region" description="Helical" evidence="1">
    <location>
        <begin position="65"/>
        <end position="87"/>
    </location>
</feature>
<sequence>MALLILRVCFICVAAGIATLLLRIDISGPAYIPYLVIFGSVLMSLGVIAVDIFTPRKQIEVISGVYFGLLVGVLMTYILYLALAPLIPANSPYTAPTLLLMGSVLCYACTSLLLQTKDDFRFVIPYVEFARDLKGLRPIVLDTSAIIDGRLAEFAETNIIESQLVMPGFVLAELQAIADSNDRLRRARGRRGLDILNRLRTQPNIEFQIYDRELPEFAGQPVDMKLVILAKHLEGKIITGDFNLNKVAKVHNVAVVNLNEIAASLRPQFLPGEAFEVRVVKAGEGPEQGIGYLDDGTMVVIEGGRHRINATLPVVVTSTLQTQAGRMLFAKVDDAAIRSGA</sequence>
<dbReference type="OrthoDB" id="9780734at2"/>
<feature type="transmembrane region" description="Helical" evidence="1">
    <location>
        <begin position="93"/>
        <end position="114"/>
    </location>
</feature>
<feature type="transmembrane region" description="Helical" evidence="1">
    <location>
        <begin position="32"/>
        <end position="53"/>
    </location>
</feature>
<dbReference type="KEGG" id="ahel:Q31a_33640"/>
<dbReference type="InterPro" id="IPR052041">
    <property type="entry name" value="Nucleic_acid_metab_PIN/TRAM"/>
</dbReference>
<dbReference type="EMBL" id="CP036298">
    <property type="protein sequence ID" value="QDV25042.1"/>
    <property type="molecule type" value="Genomic_DNA"/>
</dbReference>
<keyword evidence="4" id="KW-1185">Reference proteome</keyword>
<evidence type="ECO:0000313" key="3">
    <source>
        <dbReference type="EMBL" id="QDV25042.1"/>
    </source>
</evidence>
<organism evidence="3 4">
    <name type="scientific">Aureliella helgolandensis</name>
    <dbReference type="NCBI Taxonomy" id="2527968"/>
    <lineage>
        <taxon>Bacteria</taxon>
        <taxon>Pseudomonadati</taxon>
        <taxon>Planctomycetota</taxon>
        <taxon>Planctomycetia</taxon>
        <taxon>Pirellulales</taxon>
        <taxon>Pirellulaceae</taxon>
        <taxon>Aureliella</taxon>
    </lineage>
</organism>
<dbReference type="InterPro" id="IPR029060">
    <property type="entry name" value="PIN-like_dom_sf"/>
</dbReference>
<protein>
    <submittedName>
        <fullName evidence="3">Putative PIN and TRAM-domain containing protein</fullName>
        <ecNumber evidence="3">3.1.-.-</ecNumber>
    </submittedName>
</protein>
<dbReference type="InterPro" id="IPR002716">
    <property type="entry name" value="PIN_dom"/>
</dbReference>
<dbReference type="EC" id="3.1.-.-" evidence="3"/>
<dbReference type="Proteomes" id="UP000318017">
    <property type="component" value="Chromosome"/>
</dbReference>
<dbReference type="AlphaFoldDB" id="A0A518G8Z3"/>
<dbReference type="PANTHER" id="PTHR11603">
    <property type="entry name" value="AAA FAMILY ATPASE"/>
    <property type="match status" value="1"/>
</dbReference>
<keyword evidence="1" id="KW-1133">Transmembrane helix</keyword>
<name>A0A518G8Z3_9BACT</name>
<dbReference type="SUPFAM" id="SSF88723">
    <property type="entry name" value="PIN domain-like"/>
    <property type="match status" value="1"/>
</dbReference>
<dbReference type="Gene3D" id="3.40.50.1010">
    <property type="entry name" value="5'-nuclease"/>
    <property type="match status" value="1"/>
</dbReference>
<keyword evidence="3" id="KW-0378">Hydrolase</keyword>
<keyword evidence="1" id="KW-0472">Membrane</keyword>
<dbReference type="GO" id="GO:0016787">
    <property type="term" value="F:hydrolase activity"/>
    <property type="evidence" value="ECO:0007669"/>
    <property type="project" value="UniProtKB-KW"/>
</dbReference>